<dbReference type="InterPro" id="IPR051662">
    <property type="entry name" value="H2.0_Homeobox_NeuralPatt"/>
</dbReference>
<dbReference type="Pfam" id="PF00046">
    <property type="entry name" value="Homeodomain"/>
    <property type="match status" value="1"/>
</dbReference>
<dbReference type="PROSITE" id="PS50071">
    <property type="entry name" value="HOMEOBOX_2"/>
    <property type="match status" value="1"/>
</dbReference>
<evidence type="ECO:0000256" key="1">
    <source>
        <dbReference type="ARBA" id="ARBA00022473"/>
    </source>
</evidence>
<feature type="compositionally biased region" description="Pro residues" evidence="8">
    <location>
        <begin position="179"/>
        <end position="197"/>
    </location>
</feature>
<name>A0AAD9MV44_9ANNE</name>
<feature type="region of interest" description="Disordered" evidence="8">
    <location>
        <begin position="84"/>
        <end position="120"/>
    </location>
</feature>
<feature type="domain" description="Homeobox" evidence="9">
    <location>
        <begin position="294"/>
        <end position="354"/>
    </location>
</feature>
<keyword evidence="3 6" id="KW-0371">Homeobox</keyword>
<comment type="subcellular location">
    <subcellularLocation>
        <location evidence="6 7">Nucleus</location>
    </subcellularLocation>
</comment>
<comment type="caution">
    <text evidence="10">The sequence shown here is derived from an EMBL/GenBank/DDBJ whole genome shotgun (WGS) entry which is preliminary data.</text>
</comment>
<dbReference type="GO" id="GO:0000981">
    <property type="term" value="F:DNA-binding transcription factor activity, RNA polymerase II-specific"/>
    <property type="evidence" value="ECO:0007669"/>
    <property type="project" value="InterPro"/>
</dbReference>
<feature type="compositionally biased region" description="Basic and acidic residues" evidence="8">
    <location>
        <begin position="156"/>
        <end position="169"/>
    </location>
</feature>
<dbReference type="InterPro" id="IPR000047">
    <property type="entry name" value="HTH_motif"/>
</dbReference>
<feature type="compositionally biased region" description="Basic and acidic residues" evidence="8">
    <location>
        <begin position="382"/>
        <end position="399"/>
    </location>
</feature>
<reference evidence="10" key="1">
    <citation type="journal article" date="2023" name="Mol. Biol. Evol.">
        <title>Third-Generation Sequencing Reveals the Adaptive Role of the Epigenome in Three Deep-Sea Polychaetes.</title>
        <authorList>
            <person name="Perez M."/>
            <person name="Aroh O."/>
            <person name="Sun Y."/>
            <person name="Lan Y."/>
            <person name="Juniper S.K."/>
            <person name="Young C.R."/>
            <person name="Angers B."/>
            <person name="Qian P.Y."/>
        </authorList>
    </citation>
    <scope>NUCLEOTIDE SEQUENCE</scope>
    <source>
        <strain evidence="10">P08H-3</strain>
    </source>
</reference>
<proteinExistence type="inferred from homology"/>
<dbReference type="PANTHER" id="PTHR24331">
    <property type="entry name" value="DBX"/>
    <property type="match status" value="1"/>
</dbReference>
<dbReference type="SUPFAM" id="SSF46689">
    <property type="entry name" value="Homeodomain-like"/>
    <property type="match status" value="1"/>
</dbReference>
<dbReference type="PANTHER" id="PTHR24331:SF0">
    <property type="entry name" value="DBX"/>
    <property type="match status" value="1"/>
</dbReference>
<dbReference type="AlphaFoldDB" id="A0AAD9MV44"/>
<protein>
    <recommendedName>
        <fullName evidence="9">Homeobox domain-containing protein</fullName>
    </recommendedName>
</protein>
<gene>
    <name evidence="10" type="ORF">LSH36_785g03100</name>
</gene>
<evidence type="ECO:0000256" key="4">
    <source>
        <dbReference type="ARBA" id="ARBA00023242"/>
    </source>
</evidence>
<accession>A0AAD9MV44</accession>
<feature type="DNA-binding region" description="Homeobox" evidence="6">
    <location>
        <begin position="296"/>
        <end position="355"/>
    </location>
</feature>
<dbReference type="PRINTS" id="PR00024">
    <property type="entry name" value="HOMEOBOX"/>
</dbReference>
<evidence type="ECO:0000313" key="11">
    <source>
        <dbReference type="Proteomes" id="UP001208570"/>
    </source>
</evidence>
<dbReference type="InterPro" id="IPR009057">
    <property type="entry name" value="Homeodomain-like_sf"/>
</dbReference>
<keyword evidence="2 6" id="KW-0238">DNA-binding</keyword>
<evidence type="ECO:0000259" key="9">
    <source>
        <dbReference type="PROSITE" id="PS50071"/>
    </source>
</evidence>
<evidence type="ECO:0000256" key="7">
    <source>
        <dbReference type="RuleBase" id="RU000682"/>
    </source>
</evidence>
<feature type="compositionally biased region" description="Low complexity" evidence="8">
    <location>
        <begin position="84"/>
        <end position="107"/>
    </location>
</feature>
<comment type="similarity">
    <text evidence="5">Belongs to the H2.0 homeobox family.</text>
</comment>
<dbReference type="GO" id="GO:0005634">
    <property type="term" value="C:nucleus"/>
    <property type="evidence" value="ECO:0007669"/>
    <property type="project" value="UniProtKB-SubCell"/>
</dbReference>
<evidence type="ECO:0000256" key="6">
    <source>
        <dbReference type="PROSITE-ProRule" id="PRU00108"/>
    </source>
</evidence>
<sequence length="458" mass="50553">MFPSNLLAPSGPYHGMFRAPMLPGQSGLPVSAAANHILGMNPGANPAAAAIFMETLIRERQLIGQQYMFPRPNLDHGFQIMGSVERNSSPRNRSSESGSLRSRSPSPIRKDLHSPRSPSPLIYVKDDAIQIASQQPLNLSERRSRTPDDASTPSPRDPDHCQTRPRASENESTTDRMTPSPPSRPVTPSLRPTPPPASVTMSCLTMTSGNSAFSTYYPTVQAHPGQGHPAQIHPGHAQGLSAMGQGMLGHPGLGQHPHKHCSLPGILPCNGCSPRQAFDNLNPLMRNYFPGKPRRGMLRRAVFSDFQRKGLEKMFQKQKYISKPDRKKLAEKLGLKDSQVKIWFQNRRMKWRNSKERELLSSGGSRDATLPSKDNPNPDLSDVIHEDSQSNPDDSRCPEDPDTLENVGQSTDIVNSSHLSDLSSNHLNTPDMDTLLQEYNDLEQPSDSDSEEEEITVS</sequence>
<dbReference type="PRINTS" id="PR00031">
    <property type="entry name" value="HTHREPRESSR"/>
</dbReference>
<dbReference type="EMBL" id="JAODUP010000785">
    <property type="protein sequence ID" value="KAK2144114.1"/>
    <property type="molecule type" value="Genomic_DNA"/>
</dbReference>
<evidence type="ECO:0000256" key="8">
    <source>
        <dbReference type="SAM" id="MobiDB-lite"/>
    </source>
</evidence>
<dbReference type="GO" id="GO:0003677">
    <property type="term" value="F:DNA binding"/>
    <property type="evidence" value="ECO:0007669"/>
    <property type="project" value="UniProtKB-UniRule"/>
</dbReference>
<keyword evidence="1" id="KW-0217">Developmental protein</keyword>
<feature type="region of interest" description="Disordered" evidence="8">
    <location>
        <begin position="133"/>
        <end position="201"/>
    </location>
</feature>
<dbReference type="FunFam" id="1.10.10.60:FF:000177">
    <property type="entry name" value="Homeobox protein DBX1"/>
    <property type="match status" value="1"/>
</dbReference>
<evidence type="ECO:0000313" key="10">
    <source>
        <dbReference type="EMBL" id="KAK2144114.1"/>
    </source>
</evidence>
<dbReference type="CDD" id="cd00086">
    <property type="entry name" value="homeodomain"/>
    <property type="match status" value="1"/>
</dbReference>
<dbReference type="SMART" id="SM00389">
    <property type="entry name" value="HOX"/>
    <property type="match status" value="1"/>
</dbReference>
<evidence type="ECO:0000256" key="5">
    <source>
        <dbReference type="ARBA" id="ARBA00038504"/>
    </source>
</evidence>
<evidence type="ECO:0000256" key="3">
    <source>
        <dbReference type="ARBA" id="ARBA00023155"/>
    </source>
</evidence>
<feature type="region of interest" description="Disordered" evidence="8">
    <location>
        <begin position="354"/>
        <end position="410"/>
    </location>
</feature>
<organism evidence="10 11">
    <name type="scientific">Paralvinella palmiformis</name>
    <dbReference type="NCBI Taxonomy" id="53620"/>
    <lineage>
        <taxon>Eukaryota</taxon>
        <taxon>Metazoa</taxon>
        <taxon>Spiralia</taxon>
        <taxon>Lophotrochozoa</taxon>
        <taxon>Annelida</taxon>
        <taxon>Polychaeta</taxon>
        <taxon>Sedentaria</taxon>
        <taxon>Canalipalpata</taxon>
        <taxon>Terebellida</taxon>
        <taxon>Terebelliformia</taxon>
        <taxon>Alvinellidae</taxon>
        <taxon>Paralvinella</taxon>
    </lineage>
</organism>
<evidence type="ECO:0000256" key="2">
    <source>
        <dbReference type="ARBA" id="ARBA00023125"/>
    </source>
</evidence>
<dbReference type="Proteomes" id="UP001208570">
    <property type="component" value="Unassembled WGS sequence"/>
</dbReference>
<dbReference type="InterPro" id="IPR020479">
    <property type="entry name" value="HD_metazoa"/>
</dbReference>
<dbReference type="InterPro" id="IPR001356">
    <property type="entry name" value="HD"/>
</dbReference>
<dbReference type="PROSITE" id="PS00027">
    <property type="entry name" value="HOMEOBOX_1"/>
    <property type="match status" value="1"/>
</dbReference>
<dbReference type="Gene3D" id="1.10.10.60">
    <property type="entry name" value="Homeodomain-like"/>
    <property type="match status" value="1"/>
</dbReference>
<keyword evidence="4 6" id="KW-0539">Nucleus</keyword>
<dbReference type="InterPro" id="IPR017970">
    <property type="entry name" value="Homeobox_CS"/>
</dbReference>
<keyword evidence="11" id="KW-1185">Reference proteome</keyword>